<feature type="binding site" evidence="12">
    <location>
        <position position="126"/>
    </location>
    <ligand>
        <name>L-histidine</name>
        <dbReference type="ChEBI" id="CHEBI:57595"/>
    </ligand>
</feature>
<evidence type="ECO:0000256" key="3">
    <source>
        <dbReference type="ARBA" id="ARBA00012815"/>
    </source>
</evidence>
<keyword evidence="5" id="KW-0963">Cytoplasm</keyword>
<dbReference type="NCBIfam" id="TIGR00442">
    <property type="entry name" value="hisS"/>
    <property type="match status" value="1"/>
</dbReference>
<accession>A0A1D7W5I9</accession>
<keyword evidence="6" id="KW-0547">Nucleotide-binding</keyword>
<comment type="similarity">
    <text evidence="1">Belongs to the class-II aminoacyl-tRNA synthetase family.</text>
</comment>
<dbReference type="Proteomes" id="UP000094793">
    <property type="component" value="Chromosome"/>
</dbReference>
<evidence type="ECO:0000313" key="16">
    <source>
        <dbReference type="EMBL" id="TGD39884.1"/>
    </source>
</evidence>
<dbReference type="GO" id="GO:0004821">
    <property type="term" value="F:histidine-tRNA ligase activity"/>
    <property type="evidence" value="ECO:0007669"/>
    <property type="project" value="UniProtKB-UniRule"/>
</dbReference>
<evidence type="ECO:0000256" key="6">
    <source>
        <dbReference type="ARBA" id="ARBA00022741"/>
    </source>
</evidence>
<proteinExistence type="inferred from homology"/>
<dbReference type="InterPro" id="IPR006195">
    <property type="entry name" value="aa-tRNA-synth_II"/>
</dbReference>
<sequence>MAKSARLSGFPERLPAERVIEKSIIDILDHTFALHGYSALNHRAVEPISQLAKDGEIDKEIFAVSRLHSEGTERNPLGLHFDLTVPLARFIADNANELSFPFKAARIQPVWRGERPQQGRYREFIQADIDVIAEAELPGHFEVEIPLAVADAFSRLAPLGVPGVKIVVNDRRLLEGFARGIGLTNIQAVLRCLDKYDKIGPAEVGKLLATEAEADEEQQRLCLALAAIESDSPDFADEVRALGVEHPLLEEGLDSLTTMLRAAHDRAPGVVVAQLKIARGLDYYTGAVYETQLIGHEELGSVASGGRYDSLVTVGKKSYPGVGMSIGVSRLMAFILDANSGIKATRGTPSVVVVAVTDEDKRGEADAVATALRARDIACEVSPSAAKFGKQIRYAERRGIPFVWFTDGESGHEIKDIRSGEQVTADPATWEPVEADRKPRVYRD</sequence>
<comment type="subunit">
    <text evidence="2">Homodimer.</text>
</comment>
<dbReference type="Proteomes" id="UP000297736">
    <property type="component" value="Unassembled WGS sequence"/>
</dbReference>
<protein>
    <recommendedName>
        <fullName evidence="4 11">Histidine--tRNA ligase</fullName>
        <ecNumber evidence="3 11">6.1.1.21</ecNumber>
    </recommendedName>
</protein>
<feature type="domain" description="Aminoacyl-transfer RNA synthetases class-II family profile" evidence="14">
    <location>
        <begin position="20"/>
        <end position="349"/>
    </location>
</feature>
<evidence type="ECO:0000256" key="8">
    <source>
        <dbReference type="ARBA" id="ARBA00022917"/>
    </source>
</evidence>
<dbReference type="SUPFAM" id="SSF52954">
    <property type="entry name" value="Class II aaRS ABD-related"/>
    <property type="match status" value="1"/>
</dbReference>
<dbReference type="EMBL" id="CP017150">
    <property type="protein sequence ID" value="AOP53928.1"/>
    <property type="molecule type" value="Genomic_DNA"/>
</dbReference>
<dbReference type="EMBL" id="RHFF01000003">
    <property type="protein sequence ID" value="TGD39884.1"/>
    <property type="molecule type" value="Genomic_DNA"/>
</dbReference>
<evidence type="ECO:0000256" key="11">
    <source>
        <dbReference type="NCBIfam" id="TIGR00442"/>
    </source>
</evidence>
<dbReference type="GO" id="GO:0005524">
    <property type="term" value="F:ATP binding"/>
    <property type="evidence" value="ECO:0007669"/>
    <property type="project" value="UniProtKB-KW"/>
</dbReference>
<dbReference type="KEGG" id="blin:BLSMQ_2222"/>
<dbReference type="RefSeq" id="WP_069600256.1">
    <property type="nucleotide sequence ID" value="NZ_CP017150.1"/>
</dbReference>
<dbReference type="InterPro" id="IPR041715">
    <property type="entry name" value="HisRS-like_core"/>
</dbReference>
<evidence type="ECO:0000256" key="1">
    <source>
        <dbReference type="ARBA" id="ARBA00008226"/>
    </source>
</evidence>
<dbReference type="InterPro" id="IPR004154">
    <property type="entry name" value="Anticodon-bd"/>
</dbReference>
<dbReference type="InterPro" id="IPR045864">
    <property type="entry name" value="aa-tRNA-synth_II/BPL/LPL"/>
</dbReference>
<feature type="binding site" evidence="12">
    <location>
        <position position="130"/>
    </location>
    <ligand>
        <name>L-histidine</name>
        <dbReference type="ChEBI" id="CHEBI:57595"/>
    </ligand>
</feature>
<reference evidence="15" key="1">
    <citation type="submission" date="2016-09" db="EMBL/GenBank/DDBJ databases">
        <title>Complete Genome Sequence of Brevibacterium aurantiacum SMQ-1335.</title>
        <authorList>
            <person name="de Melo A.G."/>
            <person name="Labrie S.J."/>
            <person name="Dumaresq J."/>
            <person name="Roberts R.J."/>
            <person name="Tremblay D.M."/>
            <person name="Moineau S."/>
        </authorList>
    </citation>
    <scope>NUCLEOTIDE SEQUENCE</scope>
    <source>
        <strain evidence="15">SMQ-1335</strain>
    </source>
</reference>
<evidence type="ECO:0000313" key="17">
    <source>
        <dbReference type="Proteomes" id="UP000094793"/>
    </source>
</evidence>
<dbReference type="PROSITE" id="PS50862">
    <property type="entry name" value="AA_TRNA_LIGASE_II"/>
    <property type="match status" value="1"/>
</dbReference>
<feature type="binding site" evidence="12">
    <location>
        <begin position="283"/>
        <end position="284"/>
    </location>
    <ligand>
        <name>L-histidine</name>
        <dbReference type="ChEBI" id="CHEBI:57595"/>
    </ligand>
</feature>
<reference evidence="17" key="2">
    <citation type="submission" date="2016-09" db="EMBL/GenBank/DDBJ databases">
        <title>Complete Genome Sequence of Brevibacterium linens SMQ-1335.</title>
        <authorList>
            <person name="de Melo A.G."/>
            <person name="Labrie S.J."/>
            <person name="Dumaresq J."/>
            <person name="Roberts R.J."/>
            <person name="Tremblay D.M."/>
            <person name="Moineau S."/>
        </authorList>
    </citation>
    <scope>NUCLEOTIDE SEQUENCE [LARGE SCALE GENOMIC DNA]</scope>
    <source>
        <strain evidence="17">SMQ-1335</strain>
    </source>
</reference>
<feature type="region of interest" description="Disordered" evidence="13">
    <location>
        <begin position="418"/>
        <end position="444"/>
    </location>
</feature>
<reference evidence="16 18" key="3">
    <citation type="submission" date="2018-10" db="EMBL/GenBank/DDBJ databases">
        <title>Brevibacterium genomes from Austrain hard cheese rinds.</title>
        <authorList>
            <person name="Anast J.M."/>
            <person name="Dzieciol M."/>
            <person name="Schultz D.L."/>
            <person name="Mann E."/>
            <person name="Wagner M."/>
            <person name="Schmitz-Esser S."/>
        </authorList>
    </citation>
    <scope>NUCLEOTIDE SEQUENCE [LARGE SCALE GENOMIC DNA]</scope>
    <source>
        <strain evidence="16 18">L261</strain>
    </source>
</reference>
<evidence type="ECO:0000256" key="9">
    <source>
        <dbReference type="ARBA" id="ARBA00023146"/>
    </source>
</evidence>
<dbReference type="PANTHER" id="PTHR11476">
    <property type="entry name" value="HISTIDYL-TRNA SYNTHETASE"/>
    <property type="match status" value="1"/>
</dbReference>
<dbReference type="Pfam" id="PF13393">
    <property type="entry name" value="tRNA-synt_His"/>
    <property type="match status" value="1"/>
</dbReference>
<dbReference type="OrthoDB" id="9800814at2"/>
<dbReference type="InterPro" id="IPR015807">
    <property type="entry name" value="His-tRNA-ligase"/>
</dbReference>
<evidence type="ECO:0000256" key="2">
    <source>
        <dbReference type="ARBA" id="ARBA00011738"/>
    </source>
</evidence>
<comment type="catalytic activity">
    <reaction evidence="10">
        <text>tRNA(His) + L-histidine + ATP = L-histidyl-tRNA(His) + AMP + diphosphate + H(+)</text>
        <dbReference type="Rhea" id="RHEA:17313"/>
        <dbReference type="Rhea" id="RHEA-COMP:9665"/>
        <dbReference type="Rhea" id="RHEA-COMP:9689"/>
        <dbReference type="ChEBI" id="CHEBI:15378"/>
        <dbReference type="ChEBI" id="CHEBI:30616"/>
        <dbReference type="ChEBI" id="CHEBI:33019"/>
        <dbReference type="ChEBI" id="CHEBI:57595"/>
        <dbReference type="ChEBI" id="CHEBI:78442"/>
        <dbReference type="ChEBI" id="CHEBI:78527"/>
        <dbReference type="ChEBI" id="CHEBI:456215"/>
        <dbReference type="EC" id="6.1.1.21"/>
    </reaction>
</comment>
<dbReference type="Gene3D" id="3.30.930.10">
    <property type="entry name" value="Bira Bifunctional Protein, Domain 2"/>
    <property type="match status" value="1"/>
</dbReference>
<keyword evidence="8" id="KW-0648">Protein biosynthesis</keyword>
<evidence type="ECO:0000256" key="7">
    <source>
        <dbReference type="ARBA" id="ARBA00022840"/>
    </source>
</evidence>
<dbReference type="EC" id="6.1.1.21" evidence="3 11"/>
<organism evidence="15 17">
    <name type="scientific">Brevibacterium aurantiacum</name>
    <dbReference type="NCBI Taxonomy" id="273384"/>
    <lineage>
        <taxon>Bacteria</taxon>
        <taxon>Bacillati</taxon>
        <taxon>Actinomycetota</taxon>
        <taxon>Actinomycetes</taxon>
        <taxon>Micrococcales</taxon>
        <taxon>Brevibacteriaceae</taxon>
        <taxon>Brevibacterium</taxon>
    </lineage>
</organism>
<dbReference type="PATRIC" id="fig|1703.10.peg.2291"/>
<feature type="binding site" evidence="12">
    <location>
        <position position="279"/>
    </location>
    <ligand>
        <name>L-histidine</name>
        <dbReference type="ChEBI" id="CHEBI:57595"/>
    </ligand>
</feature>
<dbReference type="InterPro" id="IPR004516">
    <property type="entry name" value="HisRS/HisZ"/>
</dbReference>
<dbReference type="SUPFAM" id="SSF55681">
    <property type="entry name" value="Class II aaRS and biotin synthetases"/>
    <property type="match status" value="1"/>
</dbReference>
<feature type="binding site" evidence="12">
    <location>
        <begin position="82"/>
        <end position="84"/>
    </location>
    <ligand>
        <name>L-histidine</name>
        <dbReference type="ChEBI" id="CHEBI:57595"/>
    </ligand>
</feature>
<dbReference type="GO" id="GO:0005737">
    <property type="term" value="C:cytoplasm"/>
    <property type="evidence" value="ECO:0007669"/>
    <property type="project" value="UniProtKB-UniRule"/>
</dbReference>
<feature type="binding site" evidence="12">
    <location>
        <position position="112"/>
    </location>
    <ligand>
        <name>L-histidine</name>
        <dbReference type="ChEBI" id="CHEBI:57595"/>
    </ligand>
</feature>
<dbReference type="CDD" id="cd00773">
    <property type="entry name" value="HisRS-like_core"/>
    <property type="match status" value="1"/>
</dbReference>
<evidence type="ECO:0000256" key="4">
    <source>
        <dbReference type="ARBA" id="ARBA00017399"/>
    </source>
</evidence>
<gene>
    <name evidence="15" type="ORF">BLSMQ_2222</name>
    <name evidence="16" type="ORF">EB834_04570</name>
</gene>
<feature type="compositionally biased region" description="Basic and acidic residues" evidence="13">
    <location>
        <begin position="434"/>
        <end position="444"/>
    </location>
</feature>
<evidence type="ECO:0000256" key="12">
    <source>
        <dbReference type="PIRSR" id="PIRSR001549-1"/>
    </source>
</evidence>
<evidence type="ECO:0000313" key="18">
    <source>
        <dbReference type="Proteomes" id="UP000297736"/>
    </source>
</evidence>
<evidence type="ECO:0000256" key="5">
    <source>
        <dbReference type="ARBA" id="ARBA00022490"/>
    </source>
</evidence>
<evidence type="ECO:0000256" key="10">
    <source>
        <dbReference type="ARBA" id="ARBA00047639"/>
    </source>
</evidence>
<dbReference type="PIRSF" id="PIRSF001549">
    <property type="entry name" value="His-tRNA_synth"/>
    <property type="match status" value="1"/>
</dbReference>
<dbReference type="AlphaFoldDB" id="A0A1D7W5I9"/>
<dbReference type="InterPro" id="IPR036621">
    <property type="entry name" value="Anticodon-bd_dom_sf"/>
</dbReference>
<evidence type="ECO:0000259" key="14">
    <source>
        <dbReference type="PROSITE" id="PS50862"/>
    </source>
</evidence>
<keyword evidence="7" id="KW-0067">ATP-binding</keyword>
<keyword evidence="15" id="KW-0436">Ligase</keyword>
<evidence type="ECO:0000256" key="13">
    <source>
        <dbReference type="SAM" id="MobiDB-lite"/>
    </source>
</evidence>
<dbReference type="PANTHER" id="PTHR11476:SF7">
    <property type="entry name" value="HISTIDINE--TRNA LIGASE"/>
    <property type="match status" value="1"/>
</dbReference>
<dbReference type="GO" id="GO:0006427">
    <property type="term" value="P:histidyl-tRNA aminoacylation"/>
    <property type="evidence" value="ECO:0007669"/>
    <property type="project" value="UniProtKB-UniRule"/>
</dbReference>
<dbReference type="Gene3D" id="3.40.50.800">
    <property type="entry name" value="Anticodon-binding domain"/>
    <property type="match status" value="1"/>
</dbReference>
<evidence type="ECO:0000313" key="15">
    <source>
        <dbReference type="EMBL" id="AOP53928.1"/>
    </source>
</evidence>
<dbReference type="eggNOG" id="COG0124">
    <property type="taxonomic scope" value="Bacteria"/>
</dbReference>
<dbReference type="Pfam" id="PF03129">
    <property type="entry name" value="HGTP_anticodon"/>
    <property type="match status" value="1"/>
</dbReference>
<keyword evidence="9 15" id="KW-0030">Aminoacyl-tRNA synthetase</keyword>
<name>A0A1D7W5I9_BREAU</name>